<dbReference type="FunFam" id="1.20.1740.10:FF:000006">
    <property type="entry name" value="General amino acid permease"/>
    <property type="match status" value="1"/>
</dbReference>
<feature type="transmembrane region" description="Helical" evidence="8">
    <location>
        <begin position="278"/>
        <end position="296"/>
    </location>
</feature>
<evidence type="ECO:0000256" key="6">
    <source>
        <dbReference type="ARBA" id="ARBA00023136"/>
    </source>
</evidence>
<dbReference type="GO" id="GO:0016020">
    <property type="term" value="C:membrane"/>
    <property type="evidence" value="ECO:0007669"/>
    <property type="project" value="UniProtKB-SubCell"/>
</dbReference>
<comment type="subcellular location">
    <subcellularLocation>
        <location evidence="1">Membrane</location>
        <topology evidence="1">Multi-pass membrane protein</topology>
    </subcellularLocation>
</comment>
<dbReference type="VEuPathDB" id="FungiDB:M_BR32_EuGene_00049831"/>
<evidence type="ECO:0000313" key="9">
    <source>
        <dbReference type="EMBL" id="QBZ59476.1"/>
    </source>
</evidence>
<keyword evidence="4" id="KW-0029">Amino-acid transport</keyword>
<dbReference type="InterPro" id="IPR004840">
    <property type="entry name" value="Amino_acid_permease_CS"/>
</dbReference>
<dbReference type="GO" id="GO:0015171">
    <property type="term" value="F:amino acid transmembrane transporter activity"/>
    <property type="evidence" value="ECO:0007669"/>
    <property type="project" value="TreeGrafter"/>
</dbReference>
<feature type="transmembrane region" description="Helical" evidence="8">
    <location>
        <begin position="128"/>
        <end position="149"/>
    </location>
</feature>
<dbReference type="PANTHER" id="PTHR43341:SF9">
    <property type="entry name" value="DICARBOXYLIC AMINO ACID PERMEASE"/>
    <property type="match status" value="1"/>
</dbReference>
<dbReference type="Proteomes" id="UP000294847">
    <property type="component" value="Chromosome 3"/>
</dbReference>
<feature type="transmembrane region" description="Helical" evidence="8">
    <location>
        <begin position="189"/>
        <end position="208"/>
    </location>
</feature>
<keyword evidence="3 8" id="KW-0812">Transmembrane</keyword>
<dbReference type="SMR" id="A0A4P7NCW4"/>
<feature type="transmembrane region" description="Helical" evidence="8">
    <location>
        <begin position="404"/>
        <end position="425"/>
    </location>
</feature>
<feature type="transmembrane region" description="Helical" evidence="8">
    <location>
        <begin position="155"/>
        <end position="177"/>
    </location>
</feature>
<dbReference type="Pfam" id="PF00324">
    <property type="entry name" value="AA_permease"/>
    <property type="match status" value="1"/>
</dbReference>
<keyword evidence="2" id="KW-0813">Transport</keyword>
<accession>A0A4P7NCW4</accession>
<gene>
    <name evidence="9" type="ORF">PoMZ_04437</name>
</gene>
<feature type="transmembrane region" description="Helical" evidence="8">
    <location>
        <begin position="446"/>
        <end position="471"/>
    </location>
</feature>
<evidence type="ECO:0000256" key="1">
    <source>
        <dbReference type="ARBA" id="ARBA00004141"/>
    </source>
</evidence>
<protein>
    <submittedName>
        <fullName evidence="9">Uncharacterized protein</fullName>
    </submittedName>
</protein>
<dbReference type="InterPro" id="IPR004841">
    <property type="entry name" value="AA-permease/SLC12A_dom"/>
</dbReference>
<feature type="transmembrane region" description="Helical" evidence="8">
    <location>
        <begin position="75"/>
        <end position="95"/>
    </location>
</feature>
<feature type="transmembrane region" description="Helical" evidence="8">
    <location>
        <begin position="333"/>
        <end position="352"/>
    </location>
</feature>
<keyword evidence="5 8" id="KW-1133">Transmembrane helix</keyword>
<dbReference type="PANTHER" id="PTHR43341">
    <property type="entry name" value="AMINO ACID PERMEASE"/>
    <property type="match status" value="1"/>
</dbReference>
<feature type="region of interest" description="Disordered" evidence="7">
    <location>
        <begin position="1"/>
        <end position="37"/>
    </location>
</feature>
<evidence type="ECO:0000256" key="5">
    <source>
        <dbReference type="ARBA" id="ARBA00022989"/>
    </source>
</evidence>
<name>A0A4P7NCW4_PYROR</name>
<evidence type="ECO:0000256" key="2">
    <source>
        <dbReference type="ARBA" id="ARBA00022448"/>
    </source>
</evidence>
<evidence type="ECO:0000313" key="10">
    <source>
        <dbReference type="Proteomes" id="UP000294847"/>
    </source>
</evidence>
<evidence type="ECO:0000256" key="8">
    <source>
        <dbReference type="SAM" id="Phobius"/>
    </source>
</evidence>
<dbReference type="AlphaFoldDB" id="A0A4P7NCW4"/>
<evidence type="ECO:0000256" key="7">
    <source>
        <dbReference type="SAM" id="MobiDB-lite"/>
    </source>
</evidence>
<feature type="transmembrane region" description="Helical" evidence="8">
    <location>
        <begin position="237"/>
        <end position="257"/>
    </location>
</feature>
<feature type="compositionally biased region" description="Polar residues" evidence="7">
    <location>
        <begin position="17"/>
        <end position="33"/>
    </location>
</feature>
<dbReference type="PIRSF" id="PIRSF006060">
    <property type="entry name" value="AA_transporter"/>
    <property type="match status" value="1"/>
</dbReference>
<feature type="compositionally biased region" description="Basic and acidic residues" evidence="7">
    <location>
        <begin position="1"/>
        <end position="11"/>
    </location>
</feature>
<proteinExistence type="predicted"/>
<dbReference type="EMBL" id="CP034206">
    <property type="protein sequence ID" value="QBZ59476.1"/>
    <property type="molecule type" value="Genomic_DNA"/>
</dbReference>
<evidence type="ECO:0000256" key="3">
    <source>
        <dbReference type="ARBA" id="ARBA00022692"/>
    </source>
</evidence>
<dbReference type="PROSITE" id="PS00218">
    <property type="entry name" value="AMINO_ACID_PERMEASE_1"/>
    <property type="match status" value="1"/>
</dbReference>
<dbReference type="InterPro" id="IPR050524">
    <property type="entry name" value="APC_YAT"/>
</dbReference>
<dbReference type="Gene3D" id="1.20.1740.10">
    <property type="entry name" value="Amino acid/polyamine transporter I"/>
    <property type="match status" value="1"/>
</dbReference>
<sequence>MAHSVDVEKQQGADLHASSSNERGSIDGTATHNENAELKRDMKPRHVMMFSIACAIGTGLVIGSGTGLARGGPGSMLIAYIMIGAAVFFVMTGLGEMAAFVPMNKGFGGYASRMVDPAFGYATGWNYFFKYIVATPTNLTAAGLVIRYWRPDLNVGIWIAVFGCCIIAINVLNVKYFGEFEFWMASAKVIVMIVMIFSCFVIACGGGPNRDATGFRYWNDPGAFKEYLFAGDLGRFVGFWACLIQAVFAYTGTEVVGMTFGEVKNPRKNIPIAVKQTFWRIACFYILGILFLGMTVPSNSDQLLGALKKGTSGEASPFVVAMNLAGIAHFGDVINGSLLIFTLSAACTDIYCSSRSLYGLARDGQAPAVFGKTLTSGAPIYAVGLSSMFVALGFMNVAQSAATVFTYLTSVLTIFALLNWIAILISHIRFRAAIKAQGIALSDLPYVGFLQPYGTYYSLFISILVVIFNGYDAFVPVFKVDTFITKYIGTVLFLLNIAFWKFYKKTKMWDPSEVDLVTGRREAHEIEDVADQQWNEGFFKKAVNKFKRK</sequence>
<organism evidence="9 10">
    <name type="scientific">Pyricularia oryzae</name>
    <name type="common">Rice blast fungus</name>
    <name type="synonym">Magnaporthe oryzae</name>
    <dbReference type="NCBI Taxonomy" id="318829"/>
    <lineage>
        <taxon>Eukaryota</taxon>
        <taxon>Fungi</taxon>
        <taxon>Dikarya</taxon>
        <taxon>Ascomycota</taxon>
        <taxon>Pezizomycotina</taxon>
        <taxon>Sordariomycetes</taxon>
        <taxon>Sordariomycetidae</taxon>
        <taxon>Magnaporthales</taxon>
        <taxon>Pyriculariaceae</taxon>
        <taxon>Pyricularia</taxon>
    </lineage>
</organism>
<dbReference type="OMA" id="NTGRREW"/>
<keyword evidence="6 8" id="KW-0472">Membrane</keyword>
<feature type="transmembrane region" description="Helical" evidence="8">
    <location>
        <begin position="483"/>
        <end position="503"/>
    </location>
</feature>
<evidence type="ECO:0000256" key="4">
    <source>
        <dbReference type="ARBA" id="ARBA00022970"/>
    </source>
</evidence>
<feature type="transmembrane region" description="Helical" evidence="8">
    <location>
        <begin position="47"/>
        <end position="69"/>
    </location>
</feature>
<reference evidence="9 10" key="1">
    <citation type="journal article" date="2019" name="Mol. Biol. Evol.">
        <title>Blast fungal genomes show frequent chromosomal changes, gene gains and losses, and effector gene turnover.</title>
        <authorList>
            <person name="Gomez Luciano L.B."/>
            <person name="Jason Tsai I."/>
            <person name="Chuma I."/>
            <person name="Tosa Y."/>
            <person name="Chen Y.H."/>
            <person name="Li J.Y."/>
            <person name="Li M.Y."/>
            <person name="Jade Lu M.Y."/>
            <person name="Nakayashiki H."/>
            <person name="Li W.H."/>
        </authorList>
    </citation>
    <scope>NUCLEOTIDE SEQUENCE [LARGE SCALE GENOMIC DNA]</scope>
    <source>
        <strain evidence="9">MZ5-1-6</strain>
    </source>
</reference>